<comment type="caution">
    <text evidence="1">The sequence shown here is derived from an EMBL/GenBank/DDBJ whole genome shotgun (WGS) entry which is preliminary data.</text>
</comment>
<accession>A0AAV0XX43</accession>
<protein>
    <submittedName>
        <fullName evidence="1">Uncharacterized protein</fullName>
    </submittedName>
</protein>
<evidence type="ECO:0000313" key="2">
    <source>
        <dbReference type="Proteomes" id="UP001160148"/>
    </source>
</evidence>
<proteinExistence type="predicted"/>
<name>A0AAV0XX43_9HEMI</name>
<dbReference type="EMBL" id="CARXXK010001029">
    <property type="protein sequence ID" value="CAI6372337.1"/>
    <property type="molecule type" value="Genomic_DNA"/>
</dbReference>
<sequence length="289" mass="33428">MMLKVVLKHSSSFEFYCTWKACCNSRMQYIKSNTTKEILGKWPFYKQPSGYRLIDMDFEASFTPQDTLLEKWEACFNDILSFLSKDNHVKDKNVKKIIEKLSTDVGISENGDHAALIWALHGYFVPANKMVRIDPKTSKKTFIKFTIKDSQESVVFVGETQQNIEDYIDHVRKTKTSLQPSLFCVGAFQTFIFNNTNNTHLIKSVTVKSESCGILGFIHVLCTVLGKIAVDLLYDWINHHEKTYTSKHNYRSIGYRNTGVVFIPRLSDRGYLRPLIEFPFLSSHCVQYR</sequence>
<reference evidence="1 2" key="1">
    <citation type="submission" date="2023-01" db="EMBL/GenBank/DDBJ databases">
        <authorList>
            <person name="Whitehead M."/>
        </authorList>
    </citation>
    <scope>NUCLEOTIDE SEQUENCE [LARGE SCALE GENOMIC DNA]</scope>
</reference>
<organism evidence="1 2">
    <name type="scientific">Macrosiphum euphorbiae</name>
    <name type="common">potato aphid</name>
    <dbReference type="NCBI Taxonomy" id="13131"/>
    <lineage>
        <taxon>Eukaryota</taxon>
        <taxon>Metazoa</taxon>
        <taxon>Ecdysozoa</taxon>
        <taxon>Arthropoda</taxon>
        <taxon>Hexapoda</taxon>
        <taxon>Insecta</taxon>
        <taxon>Pterygota</taxon>
        <taxon>Neoptera</taxon>
        <taxon>Paraneoptera</taxon>
        <taxon>Hemiptera</taxon>
        <taxon>Sternorrhyncha</taxon>
        <taxon>Aphidomorpha</taxon>
        <taxon>Aphidoidea</taxon>
        <taxon>Aphididae</taxon>
        <taxon>Macrosiphini</taxon>
        <taxon>Macrosiphum</taxon>
    </lineage>
</organism>
<dbReference type="AlphaFoldDB" id="A0AAV0XX43"/>
<dbReference type="Proteomes" id="UP001160148">
    <property type="component" value="Unassembled WGS sequence"/>
</dbReference>
<evidence type="ECO:0000313" key="1">
    <source>
        <dbReference type="EMBL" id="CAI6372337.1"/>
    </source>
</evidence>
<keyword evidence="2" id="KW-1185">Reference proteome</keyword>
<gene>
    <name evidence="1" type="ORF">MEUPH1_LOCUS26226</name>
</gene>